<evidence type="ECO:0000256" key="1">
    <source>
        <dbReference type="ARBA" id="ARBA00004496"/>
    </source>
</evidence>
<dbReference type="OrthoDB" id="29742at2759"/>
<reference evidence="3 4" key="1">
    <citation type="submission" date="2016-04" db="EMBL/GenBank/DDBJ databases">
        <title>The genome of Intoshia linei affirms orthonectids as highly simplified spiralians.</title>
        <authorList>
            <person name="Mikhailov K.V."/>
            <person name="Slusarev G.S."/>
            <person name="Nikitin M.A."/>
            <person name="Logacheva M.D."/>
            <person name="Penin A."/>
            <person name="Aleoshin V."/>
            <person name="Panchin Y.V."/>
        </authorList>
    </citation>
    <scope>NUCLEOTIDE SEQUENCE [LARGE SCALE GENOMIC DNA]</scope>
    <source>
        <strain evidence="3">Intl2013</strain>
        <tissue evidence="3">Whole animal</tissue>
    </source>
</reference>
<dbReference type="PANTHER" id="PTHR46180">
    <property type="entry name" value="VINCULIN"/>
    <property type="match status" value="1"/>
</dbReference>
<dbReference type="GO" id="GO:0051015">
    <property type="term" value="F:actin filament binding"/>
    <property type="evidence" value="ECO:0007669"/>
    <property type="project" value="InterPro"/>
</dbReference>
<proteinExistence type="predicted"/>
<evidence type="ECO:0000313" key="3">
    <source>
        <dbReference type="EMBL" id="OAF68133.1"/>
    </source>
</evidence>
<accession>A0A177B3E7</accession>
<keyword evidence="4" id="KW-1185">Reference proteome</keyword>
<protein>
    <recommendedName>
        <fullName evidence="5">Talin central domain-containing protein</fullName>
    </recommendedName>
</protein>
<dbReference type="AlphaFoldDB" id="A0A177B3E7"/>
<comment type="subcellular location">
    <subcellularLocation>
        <location evidence="1">Cytoplasm</location>
    </subcellularLocation>
</comment>
<sequence length="106" mass="11708">NNDKRALIDNVSETLNYIKTFTMTATERASKITNKQLKNSILMSVERLSMLATQLRVVSTVKATLLGVSEEQNNESLSIIYTVVNNISKGITSTMRDVSVADKVKA</sequence>
<evidence type="ECO:0000256" key="2">
    <source>
        <dbReference type="ARBA" id="ARBA00022490"/>
    </source>
</evidence>
<dbReference type="EMBL" id="LWCA01000508">
    <property type="protein sequence ID" value="OAF68133.1"/>
    <property type="molecule type" value="Genomic_DNA"/>
</dbReference>
<organism evidence="3 4">
    <name type="scientific">Intoshia linei</name>
    <dbReference type="NCBI Taxonomy" id="1819745"/>
    <lineage>
        <taxon>Eukaryota</taxon>
        <taxon>Metazoa</taxon>
        <taxon>Spiralia</taxon>
        <taxon>Lophotrochozoa</taxon>
        <taxon>Mesozoa</taxon>
        <taxon>Orthonectida</taxon>
        <taxon>Rhopaluridae</taxon>
        <taxon>Intoshia</taxon>
    </lineage>
</organism>
<comment type="caution">
    <text evidence="3">The sequence shown here is derived from an EMBL/GenBank/DDBJ whole genome shotgun (WGS) entry which is preliminary data.</text>
</comment>
<dbReference type="Proteomes" id="UP000078046">
    <property type="component" value="Unassembled WGS sequence"/>
</dbReference>
<dbReference type="GO" id="GO:0005737">
    <property type="term" value="C:cytoplasm"/>
    <property type="evidence" value="ECO:0007669"/>
    <property type="project" value="UniProtKB-SubCell"/>
</dbReference>
<evidence type="ECO:0008006" key="5">
    <source>
        <dbReference type="Google" id="ProtNLM"/>
    </source>
</evidence>
<dbReference type="SUPFAM" id="SSF47220">
    <property type="entry name" value="alpha-catenin/vinculin-like"/>
    <property type="match status" value="1"/>
</dbReference>
<evidence type="ECO:0000313" key="4">
    <source>
        <dbReference type="Proteomes" id="UP000078046"/>
    </source>
</evidence>
<name>A0A177B3E7_9BILA</name>
<feature type="non-terminal residue" evidence="3">
    <location>
        <position position="1"/>
    </location>
</feature>
<dbReference type="InterPro" id="IPR036723">
    <property type="entry name" value="Alpha-catenin/vinculin-like_sf"/>
</dbReference>
<dbReference type="Gene3D" id="1.20.120.230">
    <property type="entry name" value="Alpha-catenin/vinculin-like"/>
    <property type="match status" value="1"/>
</dbReference>
<dbReference type="InterPro" id="IPR017997">
    <property type="entry name" value="Vinculin"/>
</dbReference>
<dbReference type="GO" id="GO:0007155">
    <property type="term" value="P:cell adhesion"/>
    <property type="evidence" value="ECO:0007669"/>
    <property type="project" value="InterPro"/>
</dbReference>
<keyword evidence="2" id="KW-0963">Cytoplasm</keyword>
<dbReference type="PRINTS" id="PR00806">
    <property type="entry name" value="VINCULIN"/>
</dbReference>
<gene>
    <name evidence="3" type="ORF">A3Q56_04139</name>
</gene>